<dbReference type="RefSeq" id="XP_031929597.1">
    <property type="nucleotide sequence ID" value="XM_032072231.1"/>
</dbReference>
<dbReference type="PANTHER" id="PTHR42059:SF1">
    <property type="entry name" value="TNT DOMAIN-CONTAINING PROTEIN"/>
    <property type="match status" value="1"/>
</dbReference>
<dbReference type="InterPro" id="IPR025331">
    <property type="entry name" value="TNT"/>
</dbReference>
<keyword evidence="4" id="KW-1185">Reference proteome</keyword>
<gene>
    <name evidence="3" type="ORF">BDV27DRAFT_155898</name>
</gene>
<feature type="domain" description="TNT" evidence="2">
    <location>
        <begin position="127"/>
        <end position="214"/>
    </location>
</feature>
<dbReference type="InterPro" id="IPR053024">
    <property type="entry name" value="Fungal_surface_NADase"/>
</dbReference>
<keyword evidence="1" id="KW-0732">Signal</keyword>
<dbReference type="Proteomes" id="UP000326268">
    <property type="component" value="Unassembled WGS sequence"/>
</dbReference>
<dbReference type="GO" id="GO:0050135">
    <property type="term" value="F:NADP+ nucleosidase activity"/>
    <property type="evidence" value="ECO:0007669"/>
    <property type="project" value="InterPro"/>
</dbReference>
<reference evidence="3 4" key="1">
    <citation type="submission" date="2019-04" db="EMBL/GenBank/DDBJ databases">
        <title>Friends and foes A comparative genomics studyof 23 Aspergillus species from section Flavi.</title>
        <authorList>
            <consortium name="DOE Joint Genome Institute"/>
            <person name="Kjaerbolling I."/>
            <person name="Vesth T."/>
            <person name="Frisvad J.C."/>
            <person name="Nybo J.L."/>
            <person name="Theobald S."/>
            <person name="Kildgaard S."/>
            <person name="Isbrandt T."/>
            <person name="Kuo A."/>
            <person name="Sato A."/>
            <person name="Lyhne E.K."/>
            <person name="Kogle M.E."/>
            <person name="Wiebenga A."/>
            <person name="Kun R.S."/>
            <person name="Lubbers R.J."/>
            <person name="Makela M.R."/>
            <person name="Barry K."/>
            <person name="Chovatia M."/>
            <person name="Clum A."/>
            <person name="Daum C."/>
            <person name="Haridas S."/>
            <person name="He G."/>
            <person name="LaButti K."/>
            <person name="Lipzen A."/>
            <person name="Mondo S."/>
            <person name="Riley R."/>
            <person name="Salamov A."/>
            <person name="Simmons B.A."/>
            <person name="Magnuson J.K."/>
            <person name="Henrissat B."/>
            <person name="Mortensen U.H."/>
            <person name="Larsen T.O."/>
            <person name="Devries R.P."/>
            <person name="Grigoriev I.V."/>
            <person name="Machida M."/>
            <person name="Baker S.E."/>
            <person name="Andersen M.R."/>
        </authorList>
    </citation>
    <scope>NUCLEOTIDE SEQUENCE [LARGE SCALE GENOMIC DNA]</scope>
    <source>
        <strain evidence="3 4">CBS 763.97</strain>
    </source>
</reference>
<dbReference type="EMBL" id="ML737612">
    <property type="protein sequence ID" value="KAE8366516.1"/>
    <property type="molecule type" value="Genomic_DNA"/>
</dbReference>
<evidence type="ECO:0000313" key="4">
    <source>
        <dbReference type="Proteomes" id="UP000326268"/>
    </source>
</evidence>
<organism evidence="3 4">
    <name type="scientific">Aspergillus caelatus</name>
    <dbReference type="NCBI Taxonomy" id="61420"/>
    <lineage>
        <taxon>Eukaryota</taxon>
        <taxon>Fungi</taxon>
        <taxon>Dikarya</taxon>
        <taxon>Ascomycota</taxon>
        <taxon>Pezizomycotina</taxon>
        <taxon>Eurotiomycetes</taxon>
        <taxon>Eurotiomycetidae</taxon>
        <taxon>Eurotiales</taxon>
        <taxon>Aspergillaceae</taxon>
        <taxon>Aspergillus</taxon>
        <taxon>Aspergillus subgen. Circumdati</taxon>
    </lineage>
</organism>
<dbReference type="AlphaFoldDB" id="A0A5N7ABH8"/>
<feature type="chain" id="PRO_5025024927" description="TNT domain-containing protein" evidence="1">
    <location>
        <begin position="16"/>
        <end position="219"/>
    </location>
</feature>
<proteinExistence type="predicted"/>
<evidence type="ECO:0000259" key="2">
    <source>
        <dbReference type="Pfam" id="PF14021"/>
    </source>
</evidence>
<sequence>MYSFISLLLLPLVLAHVVQDKFPYLCNNTSCAEVQSNFTDNSTKCDSCLCNNKLLGPAEFNITDDIEFNALFNGYDRFAGSCPDHFLDKYVNKTTIKYQYPKEQGYAVYNCSSRVNEIFIANQTYLLPVGYEIDRFGDGQNGQYLAPRGTPYAWRSIPPDHVFTDRPSLWTWRVSQTFNISGGLIKPAFGQPGGGLQFFWENGTVDLEKKGWIVLIKAV</sequence>
<dbReference type="Pfam" id="PF14021">
    <property type="entry name" value="TNT"/>
    <property type="match status" value="1"/>
</dbReference>
<feature type="signal peptide" evidence="1">
    <location>
        <begin position="1"/>
        <end position="15"/>
    </location>
</feature>
<accession>A0A5N7ABH8</accession>
<evidence type="ECO:0000313" key="3">
    <source>
        <dbReference type="EMBL" id="KAE8366516.1"/>
    </source>
</evidence>
<dbReference type="OrthoDB" id="2923349at2759"/>
<evidence type="ECO:0000256" key="1">
    <source>
        <dbReference type="SAM" id="SignalP"/>
    </source>
</evidence>
<protein>
    <recommendedName>
        <fullName evidence="2">TNT domain-containing protein</fullName>
    </recommendedName>
</protein>
<dbReference type="GeneID" id="43656677"/>
<name>A0A5N7ABH8_9EURO</name>
<dbReference type="PANTHER" id="PTHR42059">
    <property type="entry name" value="TNT DOMAIN-CONTAINING PROTEIN"/>
    <property type="match status" value="1"/>
</dbReference>